<keyword evidence="2" id="KW-0813">Transport</keyword>
<feature type="transmembrane region" description="Helical" evidence="7">
    <location>
        <begin position="370"/>
        <end position="390"/>
    </location>
</feature>
<feature type="compositionally biased region" description="Acidic residues" evidence="6">
    <location>
        <begin position="25"/>
        <end position="34"/>
    </location>
</feature>
<dbReference type="InterPro" id="IPR005829">
    <property type="entry name" value="Sugar_transporter_CS"/>
</dbReference>
<keyword evidence="10" id="KW-1185">Reference proteome</keyword>
<dbReference type="STRING" id="33528.ENSGAFP00000007622"/>
<name>A0A315VLV5_GAMAF</name>
<feature type="transmembrane region" description="Helical" evidence="7">
    <location>
        <begin position="109"/>
        <end position="127"/>
    </location>
</feature>
<feature type="transmembrane region" description="Helical" evidence="7">
    <location>
        <begin position="514"/>
        <end position="533"/>
    </location>
</feature>
<dbReference type="PROSITE" id="PS50850">
    <property type="entry name" value="MFS"/>
    <property type="match status" value="1"/>
</dbReference>
<dbReference type="FunFam" id="1.20.1250.20:FF:000942">
    <property type="entry name" value="Synaptic vesicle glycoprotein 2"/>
    <property type="match status" value="1"/>
</dbReference>
<proteinExistence type="predicted"/>
<evidence type="ECO:0000256" key="2">
    <source>
        <dbReference type="ARBA" id="ARBA00022448"/>
    </source>
</evidence>
<dbReference type="Pfam" id="PF07690">
    <property type="entry name" value="MFS_1"/>
    <property type="match status" value="1"/>
</dbReference>
<feature type="transmembrane region" description="Helical" evidence="7">
    <location>
        <begin position="168"/>
        <end position="185"/>
    </location>
</feature>
<keyword evidence="3 7" id="KW-0812">Transmembrane</keyword>
<comment type="caution">
    <text evidence="9">The sequence shown here is derived from an EMBL/GenBank/DDBJ whole genome shotgun (WGS) entry which is preliminary data.</text>
</comment>
<dbReference type="PANTHER" id="PTHR23511:SF34">
    <property type="entry name" value="SYNAPTIC VESICLE GLYCOPROTEIN 2"/>
    <property type="match status" value="1"/>
</dbReference>
<dbReference type="Proteomes" id="UP000250572">
    <property type="component" value="Unassembled WGS sequence"/>
</dbReference>
<evidence type="ECO:0000313" key="9">
    <source>
        <dbReference type="EMBL" id="PWA24518.1"/>
    </source>
</evidence>
<evidence type="ECO:0000259" key="8">
    <source>
        <dbReference type="PROSITE" id="PS50850"/>
    </source>
</evidence>
<feature type="transmembrane region" description="Helical" evidence="7">
    <location>
        <begin position="139"/>
        <end position="162"/>
    </location>
</feature>
<feature type="transmembrane region" description="Helical" evidence="7">
    <location>
        <begin position="481"/>
        <end position="502"/>
    </location>
</feature>
<sequence>MSRNNNGEDKETRRPLLSGNQLDPTEPDSDEGEVIFDRRSSAISDESGGSATKRLTYEEAVEEAGFGLFHWLLLAVCGWANASDAVEILCVSFLLPTARCDLLLSSSDMGLLTASIFLGMMVGGYMWGYLADKRGRRKVLVVSLTVNGLFGGLASAAPWFWLFLLLRFISGIGVGGSIPVIFSYFSEFMPRLRRGAMISALATFWMAGNILAAGLAWLVIPRTWASFSLGTLDFQSWRLFVVLCSVPSISSAVLFKLLMPESPKFLMEVTGRAGECSPTLLLQKRPFDSHCWAGRAEEAIRVFRLMFEMNMKGTEKAFPEFALRTNSKPGGEFREIESGDPKRKHLMSVLKEGLLPIKQMFSGSIKARSIVLLIIFYCISFGYYGLWMWFPELFARVESSGGSPCANVSVPSALNNQSCYPVKTAVYMEGFIIAASNLPGNIFTILIMDSTGGKTLLSCSLIVSSLSVFLIYVVQTKVQSLGLSCIFSGVSVIAWNALDVVGTELYPTQLRSSALGFFTGVGRVAAIMGNVAFGKLVDSSCTVPIMLVSALLLTGGLVALLLPQTRQTELT</sequence>
<keyword evidence="5 7" id="KW-0472">Membrane</keyword>
<dbReference type="GO" id="GO:0022857">
    <property type="term" value="F:transmembrane transporter activity"/>
    <property type="evidence" value="ECO:0007669"/>
    <property type="project" value="InterPro"/>
</dbReference>
<evidence type="ECO:0000256" key="1">
    <source>
        <dbReference type="ARBA" id="ARBA00004141"/>
    </source>
</evidence>
<feature type="transmembrane region" description="Helical" evidence="7">
    <location>
        <begin position="240"/>
        <end position="258"/>
    </location>
</feature>
<dbReference type="InterPro" id="IPR020846">
    <property type="entry name" value="MFS_dom"/>
</dbReference>
<protein>
    <recommendedName>
        <fullName evidence="8">Major facilitator superfamily (MFS) profile domain-containing protein</fullName>
    </recommendedName>
</protein>
<accession>A0A315VLV5</accession>
<feature type="region of interest" description="Disordered" evidence="6">
    <location>
        <begin position="1"/>
        <end position="37"/>
    </location>
</feature>
<feature type="compositionally biased region" description="Basic and acidic residues" evidence="6">
    <location>
        <begin position="1"/>
        <end position="14"/>
    </location>
</feature>
<evidence type="ECO:0000256" key="6">
    <source>
        <dbReference type="SAM" id="MobiDB-lite"/>
    </source>
</evidence>
<dbReference type="GO" id="GO:0016020">
    <property type="term" value="C:membrane"/>
    <property type="evidence" value="ECO:0007669"/>
    <property type="project" value="UniProtKB-SubCell"/>
</dbReference>
<feature type="transmembrane region" description="Helical" evidence="7">
    <location>
        <begin position="455"/>
        <end position="475"/>
    </location>
</feature>
<evidence type="ECO:0000256" key="4">
    <source>
        <dbReference type="ARBA" id="ARBA00022989"/>
    </source>
</evidence>
<feature type="transmembrane region" description="Helical" evidence="7">
    <location>
        <begin position="545"/>
        <end position="562"/>
    </location>
</feature>
<dbReference type="PANTHER" id="PTHR23511">
    <property type="entry name" value="SYNAPTIC VESICLE GLYCOPROTEIN 2"/>
    <property type="match status" value="1"/>
</dbReference>
<dbReference type="PROSITE" id="PS00217">
    <property type="entry name" value="SUGAR_TRANSPORT_2"/>
    <property type="match status" value="1"/>
</dbReference>
<evidence type="ECO:0000256" key="5">
    <source>
        <dbReference type="ARBA" id="ARBA00023136"/>
    </source>
</evidence>
<evidence type="ECO:0000256" key="3">
    <source>
        <dbReference type="ARBA" id="ARBA00022692"/>
    </source>
</evidence>
<dbReference type="EMBL" id="NHOQ01001423">
    <property type="protein sequence ID" value="PWA24518.1"/>
    <property type="molecule type" value="Genomic_DNA"/>
</dbReference>
<organism evidence="9 10">
    <name type="scientific">Gambusia affinis</name>
    <name type="common">Western mosquitofish</name>
    <name type="synonym">Heterandria affinis</name>
    <dbReference type="NCBI Taxonomy" id="33528"/>
    <lineage>
        <taxon>Eukaryota</taxon>
        <taxon>Metazoa</taxon>
        <taxon>Chordata</taxon>
        <taxon>Craniata</taxon>
        <taxon>Vertebrata</taxon>
        <taxon>Euteleostomi</taxon>
        <taxon>Actinopterygii</taxon>
        <taxon>Neopterygii</taxon>
        <taxon>Teleostei</taxon>
        <taxon>Neoteleostei</taxon>
        <taxon>Acanthomorphata</taxon>
        <taxon>Ovalentaria</taxon>
        <taxon>Atherinomorphae</taxon>
        <taxon>Cyprinodontiformes</taxon>
        <taxon>Poeciliidae</taxon>
        <taxon>Poeciliinae</taxon>
        <taxon>Gambusia</taxon>
    </lineage>
</organism>
<evidence type="ECO:0000313" key="10">
    <source>
        <dbReference type="Proteomes" id="UP000250572"/>
    </source>
</evidence>
<dbReference type="AlphaFoldDB" id="A0A315VLV5"/>
<dbReference type="InterPro" id="IPR011701">
    <property type="entry name" value="MFS"/>
</dbReference>
<dbReference type="InterPro" id="IPR036259">
    <property type="entry name" value="MFS_trans_sf"/>
</dbReference>
<reference evidence="9 10" key="1">
    <citation type="journal article" date="2018" name="G3 (Bethesda)">
        <title>A High-Quality Reference Genome for the Invasive Mosquitofish Gambusia affinis Using a Chicago Library.</title>
        <authorList>
            <person name="Hoffberg S.L."/>
            <person name="Troendle N.J."/>
            <person name="Glenn T.C."/>
            <person name="Mahmud O."/>
            <person name="Louha S."/>
            <person name="Chalopin D."/>
            <person name="Bennetzen J.L."/>
            <person name="Mauricio R."/>
        </authorList>
    </citation>
    <scope>NUCLEOTIDE SEQUENCE [LARGE SCALE GENOMIC DNA]</scope>
    <source>
        <strain evidence="9">NE01/NJP1002.9</strain>
        <tissue evidence="9">Muscle</tissue>
    </source>
</reference>
<dbReference type="SUPFAM" id="SSF103473">
    <property type="entry name" value="MFS general substrate transporter"/>
    <property type="match status" value="1"/>
</dbReference>
<comment type="subcellular location">
    <subcellularLocation>
        <location evidence="1">Membrane</location>
        <topology evidence="1">Multi-pass membrane protein</topology>
    </subcellularLocation>
</comment>
<keyword evidence="4 7" id="KW-1133">Transmembrane helix</keyword>
<evidence type="ECO:0000256" key="7">
    <source>
        <dbReference type="SAM" id="Phobius"/>
    </source>
</evidence>
<gene>
    <name evidence="9" type="ORF">CCH79_00011758</name>
</gene>
<feature type="transmembrane region" description="Helical" evidence="7">
    <location>
        <begin position="430"/>
        <end position="448"/>
    </location>
</feature>
<dbReference type="Gene3D" id="1.20.1250.20">
    <property type="entry name" value="MFS general substrate transporter like domains"/>
    <property type="match status" value="1"/>
</dbReference>
<feature type="domain" description="Major facilitator superfamily (MFS) profile" evidence="8">
    <location>
        <begin position="70"/>
        <end position="567"/>
    </location>
</feature>
<feature type="transmembrane region" description="Helical" evidence="7">
    <location>
        <begin position="197"/>
        <end position="220"/>
    </location>
</feature>